<comment type="subcellular location">
    <subcellularLocation>
        <location evidence="8">Cell junction</location>
        <location evidence="8">Tight junction</location>
    </subcellularLocation>
    <subcellularLocation>
        <location evidence="8">Cell membrane</location>
        <topology evidence="8">Multi-pass membrane protein</topology>
    </subcellularLocation>
</comment>
<comment type="similarity">
    <text evidence="1 8">Belongs to the claudin family.</text>
</comment>
<dbReference type="AlphaFoldDB" id="Q9N9W1"/>
<evidence type="ECO:0000256" key="5">
    <source>
        <dbReference type="ARBA" id="ARBA00022949"/>
    </source>
</evidence>
<evidence type="ECO:0000256" key="1">
    <source>
        <dbReference type="ARBA" id="ARBA00008295"/>
    </source>
</evidence>
<sequence>MVNEVLQVFGFLLTVLGWLLSIVTCSISSWKRSDVKGEVIESITRTTGLWIRCTQQATGHWTCDNYDSYFLGLPVPLQGARATTLLSLLLGFFGILLAIFGLSCTTIAAENARLKARMVVASGMLHVAGGVSLGTGVCWFAATVLQDYQNPGNQVSAGRYVYGEALFVGWAAMVVGILGGIAMCISSWSTKDDDDHHHHHHMERHIPPYTYNPPRPKQNSTEYI</sequence>
<dbReference type="Gene3D" id="1.20.140.150">
    <property type="match status" value="1"/>
</dbReference>
<dbReference type="EMBL" id="AJ278045">
    <property type="protein sequence ID" value="CAB96130.1"/>
    <property type="molecule type" value="mRNA"/>
</dbReference>
<evidence type="ECO:0000256" key="2">
    <source>
        <dbReference type="ARBA" id="ARBA00022427"/>
    </source>
</evidence>
<feature type="region of interest" description="Disordered" evidence="9">
    <location>
        <begin position="195"/>
        <end position="224"/>
    </location>
</feature>
<dbReference type="InterPro" id="IPR006187">
    <property type="entry name" value="Claudin"/>
</dbReference>
<dbReference type="GO" id="GO:0005886">
    <property type="term" value="C:plasma membrane"/>
    <property type="evidence" value="ECO:0007669"/>
    <property type="project" value="UniProtKB-SubCell"/>
</dbReference>
<keyword evidence="3 8" id="KW-1003">Cell membrane</keyword>
<evidence type="ECO:0000256" key="6">
    <source>
        <dbReference type="ARBA" id="ARBA00022989"/>
    </source>
</evidence>
<dbReference type="PROSITE" id="PS01346">
    <property type="entry name" value="CLAUDIN"/>
    <property type="match status" value="1"/>
</dbReference>
<comment type="caution">
    <text evidence="8">Lacks conserved residue(s) required for the propagation of feature annotation.</text>
</comment>
<evidence type="ECO:0000256" key="3">
    <source>
        <dbReference type="ARBA" id="ARBA00022475"/>
    </source>
</evidence>
<organism evidence="10">
    <name type="scientific">Halocynthia roretzi</name>
    <name type="common">Sea squirt</name>
    <name type="synonym">Cynthia roretzi</name>
    <dbReference type="NCBI Taxonomy" id="7729"/>
    <lineage>
        <taxon>Eukaryota</taxon>
        <taxon>Metazoa</taxon>
        <taxon>Chordata</taxon>
        <taxon>Tunicata</taxon>
        <taxon>Ascidiacea</taxon>
        <taxon>Stolidobranchia</taxon>
        <taxon>Pyuridae</taxon>
        <taxon>Halocynthia</taxon>
    </lineage>
</organism>
<dbReference type="Pfam" id="PF00822">
    <property type="entry name" value="PMP22_Claudin"/>
    <property type="match status" value="1"/>
</dbReference>
<accession>Q9N9W1</accession>
<dbReference type="PANTHER" id="PTHR12002">
    <property type="entry name" value="CLAUDIN"/>
    <property type="match status" value="1"/>
</dbReference>
<protein>
    <recommendedName>
        <fullName evidence="8">Claudin</fullName>
    </recommendedName>
</protein>
<name>Q9N9W1_HALRO</name>
<reference evidence="10" key="1">
    <citation type="submission" date="2000-05" db="EMBL/GenBank/DDBJ databases">
        <authorList>
            <person name="Keen T.J."/>
            <person name="Inglehearn C.F."/>
        </authorList>
    </citation>
    <scope>NUCLEOTIDE SEQUENCE</scope>
</reference>
<dbReference type="InterPro" id="IPR004031">
    <property type="entry name" value="PMP22/EMP/MP20/Claudin"/>
</dbReference>
<proteinExistence type="evidence at transcript level"/>
<feature type="transmembrane region" description="Helical" evidence="8">
    <location>
        <begin position="119"/>
        <end position="145"/>
    </location>
</feature>
<keyword evidence="6 8" id="KW-1133">Transmembrane helix</keyword>
<dbReference type="GO" id="GO:0005923">
    <property type="term" value="C:bicellular tight junction"/>
    <property type="evidence" value="ECO:0007669"/>
    <property type="project" value="UniProtKB-SubCell"/>
</dbReference>
<dbReference type="GO" id="GO:0005198">
    <property type="term" value="F:structural molecule activity"/>
    <property type="evidence" value="ECO:0007669"/>
    <property type="project" value="InterPro"/>
</dbReference>
<dbReference type="PRINTS" id="PR01077">
    <property type="entry name" value="CLAUDIN"/>
</dbReference>
<evidence type="ECO:0000256" key="4">
    <source>
        <dbReference type="ARBA" id="ARBA00022692"/>
    </source>
</evidence>
<keyword evidence="4 8" id="KW-0812">Transmembrane</keyword>
<keyword evidence="5 8" id="KW-0965">Cell junction</keyword>
<gene>
    <name evidence="10" type="primary">cldn</name>
</gene>
<keyword evidence="7 8" id="KW-0472">Membrane</keyword>
<evidence type="ECO:0000256" key="9">
    <source>
        <dbReference type="SAM" id="MobiDB-lite"/>
    </source>
</evidence>
<feature type="transmembrane region" description="Helical" evidence="8">
    <location>
        <begin position="165"/>
        <end position="185"/>
    </location>
</feature>
<comment type="function">
    <text evidence="8">Claudins function as major constituents of the tight junction complexes that regulate the permeability of epithelia.</text>
</comment>
<evidence type="ECO:0000313" key="10">
    <source>
        <dbReference type="EMBL" id="CAB96130.1"/>
    </source>
</evidence>
<feature type="transmembrane region" description="Helical" evidence="8">
    <location>
        <begin position="85"/>
        <end position="107"/>
    </location>
</feature>
<dbReference type="InterPro" id="IPR017974">
    <property type="entry name" value="Claudin_CS"/>
</dbReference>
<keyword evidence="2 8" id="KW-0796">Tight junction</keyword>
<evidence type="ECO:0000256" key="8">
    <source>
        <dbReference type="RuleBase" id="RU060637"/>
    </source>
</evidence>
<evidence type="ECO:0000256" key="7">
    <source>
        <dbReference type="ARBA" id="ARBA00023136"/>
    </source>
</evidence>